<dbReference type="InterPro" id="IPR002559">
    <property type="entry name" value="Transposase_11"/>
</dbReference>
<dbReference type="PANTHER" id="PTHR30007:SF1">
    <property type="entry name" value="BLR1914 PROTEIN"/>
    <property type="match status" value="1"/>
</dbReference>
<dbReference type="Pfam" id="PF01609">
    <property type="entry name" value="DDE_Tnp_1"/>
    <property type="match status" value="1"/>
</dbReference>
<evidence type="ECO:0000313" key="3">
    <source>
        <dbReference type="EMBL" id="MBB5490849.1"/>
    </source>
</evidence>
<dbReference type="EMBL" id="JACHDO010000001">
    <property type="protein sequence ID" value="MBB5490849.1"/>
    <property type="molecule type" value="Genomic_DNA"/>
</dbReference>
<evidence type="ECO:0000313" key="4">
    <source>
        <dbReference type="EMBL" id="MBB5491090.1"/>
    </source>
</evidence>
<proteinExistence type="predicted"/>
<dbReference type="GO" id="GO:0006313">
    <property type="term" value="P:DNA transposition"/>
    <property type="evidence" value="ECO:0007669"/>
    <property type="project" value="InterPro"/>
</dbReference>
<evidence type="ECO:0000313" key="6">
    <source>
        <dbReference type="Proteomes" id="UP000579647"/>
    </source>
</evidence>
<sequence length="166" mass="18949">MSTKIHTICEGNGKPLVTTLTPGQDADTLQLPVLVGLVRINQPGPGRPRTRLEGLAGDKAYSSKANRDTLRTTRTRCTIPEREDQKTNRRNRGSAGGRPPDFDREVYRQRNRVERLMNRRKQYRALATRYDKLATTYRATVRVADILIRLRARPDRSTPQDPRNTP</sequence>
<comment type="caution">
    <text evidence="4">The sequence shown here is derived from an EMBL/GenBank/DDBJ whole genome shotgun (WGS) entry which is preliminary data.</text>
</comment>
<reference evidence="4 6" key="1">
    <citation type="submission" date="2020-08" db="EMBL/GenBank/DDBJ databases">
        <title>Sequencing the genomes of 1000 actinobacteria strains.</title>
        <authorList>
            <person name="Klenk H.-P."/>
        </authorList>
    </citation>
    <scope>NUCLEOTIDE SEQUENCE [LARGE SCALE GENOMIC DNA]</scope>
    <source>
        <strain evidence="4 6">DSM 44598</strain>
    </source>
</reference>
<dbReference type="GO" id="GO:0004803">
    <property type="term" value="F:transposase activity"/>
    <property type="evidence" value="ECO:0007669"/>
    <property type="project" value="InterPro"/>
</dbReference>
<protein>
    <submittedName>
        <fullName evidence="4">Transposase</fullName>
    </submittedName>
</protein>
<dbReference type="GO" id="GO:0003677">
    <property type="term" value="F:DNA binding"/>
    <property type="evidence" value="ECO:0007669"/>
    <property type="project" value="InterPro"/>
</dbReference>
<dbReference type="AlphaFoldDB" id="A0A840W2H8"/>
<evidence type="ECO:0000313" key="5">
    <source>
        <dbReference type="EMBL" id="MBB5492776.1"/>
    </source>
</evidence>
<dbReference type="PANTHER" id="PTHR30007">
    <property type="entry name" value="PHP DOMAIN PROTEIN"/>
    <property type="match status" value="1"/>
</dbReference>
<organism evidence="4 6">
    <name type="scientific">Nocardiopsis metallicus</name>
    <dbReference type="NCBI Taxonomy" id="179819"/>
    <lineage>
        <taxon>Bacteria</taxon>
        <taxon>Bacillati</taxon>
        <taxon>Actinomycetota</taxon>
        <taxon>Actinomycetes</taxon>
        <taxon>Streptosporangiales</taxon>
        <taxon>Nocardiopsidaceae</taxon>
        <taxon>Nocardiopsis</taxon>
    </lineage>
</organism>
<feature type="region of interest" description="Disordered" evidence="1">
    <location>
        <begin position="62"/>
        <end position="103"/>
    </location>
</feature>
<evidence type="ECO:0000256" key="1">
    <source>
        <dbReference type="SAM" id="MobiDB-lite"/>
    </source>
</evidence>
<dbReference type="EMBL" id="JACHDO010000001">
    <property type="protein sequence ID" value="MBB5492776.1"/>
    <property type="molecule type" value="Genomic_DNA"/>
</dbReference>
<name>A0A840W2H8_9ACTN</name>
<evidence type="ECO:0000259" key="2">
    <source>
        <dbReference type="Pfam" id="PF01609"/>
    </source>
</evidence>
<dbReference type="Proteomes" id="UP000579647">
    <property type="component" value="Unassembled WGS sequence"/>
</dbReference>
<keyword evidence="6" id="KW-1185">Reference proteome</keyword>
<feature type="domain" description="Transposase IS4-like" evidence="2">
    <location>
        <begin position="3"/>
        <end position="137"/>
    </location>
</feature>
<accession>A0A840W2H8</accession>
<gene>
    <name evidence="3" type="ORF">HNR07_001986</name>
    <name evidence="4" type="ORF">HNR07_002227</name>
    <name evidence="5" type="ORF">HNR07_003913</name>
</gene>
<dbReference type="EMBL" id="JACHDO010000001">
    <property type="protein sequence ID" value="MBB5491090.1"/>
    <property type="molecule type" value="Genomic_DNA"/>
</dbReference>